<feature type="compositionally biased region" description="Low complexity" evidence="1">
    <location>
        <begin position="102"/>
        <end position="140"/>
    </location>
</feature>
<dbReference type="AlphaFoldDB" id="A0A6F8YH93"/>
<proteinExistence type="predicted"/>
<dbReference type="KEGG" id="psuu:Psuf_026240"/>
<name>A0A6F8YH93_9ACTN</name>
<feature type="region of interest" description="Disordered" evidence="1">
    <location>
        <begin position="61"/>
        <end position="155"/>
    </location>
</feature>
<reference evidence="2 3" key="2">
    <citation type="submission" date="2020-03" db="EMBL/GenBank/DDBJ databases">
        <authorList>
            <person name="Ichikawa N."/>
            <person name="Kimura A."/>
            <person name="Kitahashi Y."/>
            <person name="Uohara A."/>
        </authorList>
    </citation>
    <scope>NUCLEOTIDE SEQUENCE [LARGE SCALE GENOMIC DNA]</scope>
    <source>
        <strain evidence="2 3">NBRC 105367</strain>
    </source>
</reference>
<protein>
    <submittedName>
        <fullName evidence="2">Uncharacterized protein</fullName>
    </submittedName>
</protein>
<keyword evidence="3" id="KW-1185">Reference proteome</keyword>
<sequence length="155" mass="16199">MPELETRLAREREGLLDAIEQPPLERIGARAAGIRHRRRARRAGAALAVVAVAGFAVLRPWSTDQEPPGVADPSPSPGVVYTDAGITINGLTGDGYLDPRAGSPTSSSPTPTTGTRWSSAAPARTPARRAWPAPATAGPPGRSPRCRPRRGPAST</sequence>
<feature type="compositionally biased region" description="Basic residues" evidence="1">
    <location>
        <begin position="144"/>
        <end position="155"/>
    </location>
</feature>
<accession>A0A6F8YH93</accession>
<dbReference type="RefSeq" id="WP_173156913.1">
    <property type="nucleotide sequence ID" value="NZ_AP022871.1"/>
</dbReference>
<organism evidence="2 3">
    <name type="scientific">Phytohabitans suffuscus</name>
    <dbReference type="NCBI Taxonomy" id="624315"/>
    <lineage>
        <taxon>Bacteria</taxon>
        <taxon>Bacillati</taxon>
        <taxon>Actinomycetota</taxon>
        <taxon>Actinomycetes</taxon>
        <taxon>Micromonosporales</taxon>
        <taxon>Micromonosporaceae</taxon>
    </lineage>
</organism>
<evidence type="ECO:0000256" key="1">
    <source>
        <dbReference type="SAM" id="MobiDB-lite"/>
    </source>
</evidence>
<reference evidence="2 3" key="1">
    <citation type="submission" date="2020-03" db="EMBL/GenBank/DDBJ databases">
        <title>Whole genome shotgun sequence of Phytohabitans suffuscus NBRC 105367.</title>
        <authorList>
            <person name="Komaki H."/>
            <person name="Tamura T."/>
        </authorList>
    </citation>
    <scope>NUCLEOTIDE SEQUENCE [LARGE SCALE GENOMIC DNA]</scope>
    <source>
        <strain evidence="2 3">NBRC 105367</strain>
    </source>
</reference>
<gene>
    <name evidence="2" type="ORF">Psuf_026240</name>
</gene>
<evidence type="ECO:0000313" key="3">
    <source>
        <dbReference type="Proteomes" id="UP000503011"/>
    </source>
</evidence>
<evidence type="ECO:0000313" key="2">
    <source>
        <dbReference type="EMBL" id="BCB85311.1"/>
    </source>
</evidence>
<dbReference type="Proteomes" id="UP000503011">
    <property type="component" value="Chromosome"/>
</dbReference>
<dbReference type="EMBL" id="AP022871">
    <property type="protein sequence ID" value="BCB85311.1"/>
    <property type="molecule type" value="Genomic_DNA"/>
</dbReference>